<reference evidence="1" key="2">
    <citation type="journal article" date="2013" name="Mar. Genomics">
        <title>Expression of sulfatases in Rhodopirellula baltica and the diversity of sulfatases in the genus Rhodopirellula.</title>
        <authorList>
            <person name="Wegner C.E."/>
            <person name="Richter-Heitmann T."/>
            <person name="Klindworth A."/>
            <person name="Klockow C."/>
            <person name="Richter M."/>
            <person name="Achstetter T."/>
            <person name="Glockner F.O."/>
            <person name="Harder J."/>
        </authorList>
    </citation>
    <scope>NUCLEOTIDE SEQUENCE [LARGE SCALE GENOMIC DNA]</scope>
    <source>
        <strain evidence="1">6C</strain>
    </source>
</reference>
<sequence>MISTNVEEFRGGYWYNLGIGTQLMAHEHYLNFEIVPTIAQDLDGIQLETDYSVIASWSKAW</sequence>
<keyword evidence="2" id="KW-1185">Reference proteome</keyword>
<gene>
    <name evidence="1" type="ORF">RE6C_05895</name>
</gene>
<dbReference type="AlphaFoldDB" id="M2AL34"/>
<dbReference type="EMBL" id="ANMO01000266">
    <property type="protein sequence ID" value="EMB13402.1"/>
    <property type="molecule type" value="Genomic_DNA"/>
</dbReference>
<accession>M2AL34</accession>
<proteinExistence type="predicted"/>
<dbReference type="PATRIC" id="fig|1263867.3.peg.6319"/>
<dbReference type="Proteomes" id="UP000011529">
    <property type="component" value="Unassembled WGS sequence"/>
</dbReference>
<comment type="caution">
    <text evidence="1">The sequence shown here is derived from an EMBL/GenBank/DDBJ whole genome shotgun (WGS) entry which is preliminary data.</text>
</comment>
<organism evidence="1 2">
    <name type="scientific">Rhodopirellula europaea 6C</name>
    <dbReference type="NCBI Taxonomy" id="1263867"/>
    <lineage>
        <taxon>Bacteria</taxon>
        <taxon>Pseudomonadati</taxon>
        <taxon>Planctomycetota</taxon>
        <taxon>Planctomycetia</taxon>
        <taxon>Pirellulales</taxon>
        <taxon>Pirellulaceae</taxon>
        <taxon>Rhodopirellula</taxon>
    </lineage>
</organism>
<dbReference type="RefSeq" id="WP_008662185.1">
    <property type="nucleotide sequence ID" value="NZ_ANMO01000266.1"/>
</dbReference>
<evidence type="ECO:0000313" key="1">
    <source>
        <dbReference type="EMBL" id="EMB13402.1"/>
    </source>
</evidence>
<name>M2AL34_9BACT</name>
<evidence type="ECO:0000313" key="2">
    <source>
        <dbReference type="Proteomes" id="UP000011529"/>
    </source>
</evidence>
<protein>
    <submittedName>
        <fullName evidence="1">Uncharacterized protein</fullName>
    </submittedName>
</protein>
<reference evidence="1" key="1">
    <citation type="submission" date="2012-11" db="EMBL/GenBank/DDBJ databases">
        <title>Permanent draft genomes of Rhodopirellula europaea strain SH398 and 6C.</title>
        <authorList>
            <person name="Richter M."/>
            <person name="Richter-Heitmann T."/>
            <person name="Frank C."/>
            <person name="Harder J."/>
            <person name="Glockner F.O."/>
        </authorList>
    </citation>
    <scope>NUCLEOTIDE SEQUENCE</scope>
    <source>
        <strain evidence="1">6C</strain>
    </source>
</reference>